<evidence type="ECO:0000313" key="2">
    <source>
        <dbReference type="Proteomes" id="UP000053257"/>
    </source>
</evidence>
<name>A0A0C3PGD6_PHLG1</name>
<dbReference type="HOGENOM" id="CLU_2655324_0_0_1"/>
<evidence type="ECO:0000313" key="1">
    <source>
        <dbReference type="EMBL" id="KIP04773.1"/>
    </source>
</evidence>
<protein>
    <submittedName>
        <fullName evidence="1">Uncharacterized protein</fullName>
    </submittedName>
</protein>
<organism evidence="1 2">
    <name type="scientific">Phlebiopsis gigantea (strain 11061_1 CR5-6)</name>
    <name type="common">White-rot fungus</name>
    <name type="synonym">Peniophora gigantea</name>
    <dbReference type="NCBI Taxonomy" id="745531"/>
    <lineage>
        <taxon>Eukaryota</taxon>
        <taxon>Fungi</taxon>
        <taxon>Dikarya</taxon>
        <taxon>Basidiomycota</taxon>
        <taxon>Agaricomycotina</taxon>
        <taxon>Agaricomycetes</taxon>
        <taxon>Polyporales</taxon>
        <taxon>Phanerochaetaceae</taxon>
        <taxon>Phlebiopsis</taxon>
    </lineage>
</organism>
<sequence>MAKTAAKFAVDMNGITQITNFLTHGIQAFPLAWEWLLRRDEQSAASNAAWAAGRFFNDPFHVIHVIPCQYGISTIR</sequence>
<dbReference type="EMBL" id="KN840563">
    <property type="protein sequence ID" value="KIP04773.1"/>
    <property type="molecule type" value="Genomic_DNA"/>
</dbReference>
<proteinExistence type="predicted"/>
<keyword evidence="2" id="KW-1185">Reference proteome</keyword>
<reference evidence="1 2" key="1">
    <citation type="journal article" date="2014" name="PLoS Genet.">
        <title>Analysis of the Phlebiopsis gigantea genome, transcriptome and secretome provides insight into its pioneer colonization strategies of wood.</title>
        <authorList>
            <person name="Hori C."/>
            <person name="Ishida T."/>
            <person name="Igarashi K."/>
            <person name="Samejima M."/>
            <person name="Suzuki H."/>
            <person name="Master E."/>
            <person name="Ferreira P."/>
            <person name="Ruiz-Duenas F.J."/>
            <person name="Held B."/>
            <person name="Canessa P."/>
            <person name="Larrondo L.F."/>
            <person name="Schmoll M."/>
            <person name="Druzhinina I.S."/>
            <person name="Kubicek C.P."/>
            <person name="Gaskell J.A."/>
            <person name="Kersten P."/>
            <person name="St John F."/>
            <person name="Glasner J."/>
            <person name="Sabat G."/>
            <person name="Splinter BonDurant S."/>
            <person name="Syed K."/>
            <person name="Yadav J."/>
            <person name="Mgbeahuruike A.C."/>
            <person name="Kovalchuk A."/>
            <person name="Asiegbu F.O."/>
            <person name="Lackner G."/>
            <person name="Hoffmeister D."/>
            <person name="Rencoret J."/>
            <person name="Gutierrez A."/>
            <person name="Sun H."/>
            <person name="Lindquist E."/>
            <person name="Barry K."/>
            <person name="Riley R."/>
            <person name="Grigoriev I.V."/>
            <person name="Henrissat B."/>
            <person name="Kues U."/>
            <person name="Berka R.M."/>
            <person name="Martinez A.T."/>
            <person name="Covert S.F."/>
            <person name="Blanchette R.A."/>
            <person name="Cullen D."/>
        </authorList>
    </citation>
    <scope>NUCLEOTIDE SEQUENCE [LARGE SCALE GENOMIC DNA]</scope>
    <source>
        <strain evidence="1 2">11061_1 CR5-6</strain>
    </source>
</reference>
<accession>A0A0C3PGD6</accession>
<gene>
    <name evidence="1" type="ORF">PHLGIDRAFT_120428</name>
</gene>
<dbReference type="AlphaFoldDB" id="A0A0C3PGD6"/>
<dbReference type="Proteomes" id="UP000053257">
    <property type="component" value="Unassembled WGS sequence"/>
</dbReference>